<name>W6U6N1_ECHGR</name>
<sequence length="96" mass="10164">MDPNNCPPFFSFYPSYFTPIVSPKYQSQSQMSAGISQSQNYVSATVGSGSNVGEPHPVGGGAASDLASIPSLNFQDPQGLFEPGEFPALQFPPSFN</sequence>
<dbReference type="KEGG" id="egl:EGR_09126"/>
<dbReference type="CTD" id="36344841"/>
<dbReference type="RefSeq" id="XP_024347197.1">
    <property type="nucleotide sequence ID" value="XM_024498375.1"/>
</dbReference>
<dbReference type="GeneID" id="36344841"/>
<keyword evidence="2" id="KW-1185">Reference proteome</keyword>
<dbReference type="Proteomes" id="UP000019149">
    <property type="component" value="Unassembled WGS sequence"/>
</dbReference>
<dbReference type="EMBL" id="APAU02000133">
    <property type="protein sequence ID" value="EUB56001.1"/>
    <property type="molecule type" value="Genomic_DNA"/>
</dbReference>
<comment type="caution">
    <text evidence="1">The sequence shown here is derived from an EMBL/GenBank/DDBJ whole genome shotgun (WGS) entry which is preliminary data.</text>
</comment>
<evidence type="ECO:0000313" key="2">
    <source>
        <dbReference type="Proteomes" id="UP000019149"/>
    </source>
</evidence>
<reference evidence="1 2" key="1">
    <citation type="journal article" date="2013" name="Nat. Genet.">
        <title>The genome of the hydatid tapeworm Echinococcus granulosus.</title>
        <authorList>
            <person name="Zheng H."/>
            <person name="Zhang W."/>
            <person name="Zhang L."/>
            <person name="Zhang Z."/>
            <person name="Li J."/>
            <person name="Lu G."/>
            <person name="Zhu Y."/>
            <person name="Wang Y."/>
            <person name="Huang Y."/>
            <person name="Liu J."/>
            <person name="Kang H."/>
            <person name="Chen J."/>
            <person name="Wang L."/>
            <person name="Chen A."/>
            <person name="Yu S."/>
            <person name="Gao Z."/>
            <person name="Jin L."/>
            <person name="Gu W."/>
            <person name="Wang Z."/>
            <person name="Zhao L."/>
            <person name="Shi B."/>
            <person name="Wen H."/>
            <person name="Lin R."/>
            <person name="Jones M.K."/>
            <person name="Brejova B."/>
            <person name="Vinar T."/>
            <person name="Zhao G."/>
            <person name="McManus D.P."/>
            <person name="Chen Z."/>
            <person name="Zhou Y."/>
            <person name="Wang S."/>
        </authorList>
    </citation>
    <scope>NUCLEOTIDE SEQUENCE [LARGE SCALE GENOMIC DNA]</scope>
</reference>
<organism evidence="1 2">
    <name type="scientific">Echinococcus granulosus</name>
    <name type="common">Hydatid tapeworm</name>
    <dbReference type="NCBI Taxonomy" id="6210"/>
    <lineage>
        <taxon>Eukaryota</taxon>
        <taxon>Metazoa</taxon>
        <taxon>Spiralia</taxon>
        <taxon>Lophotrochozoa</taxon>
        <taxon>Platyhelminthes</taxon>
        <taxon>Cestoda</taxon>
        <taxon>Eucestoda</taxon>
        <taxon>Cyclophyllidea</taxon>
        <taxon>Taeniidae</taxon>
        <taxon>Echinococcus</taxon>
        <taxon>Echinococcus granulosus group</taxon>
    </lineage>
</organism>
<accession>W6U6N1</accession>
<evidence type="ECO:0000313" key="1">
    <source>
        <dbReference type="EMBL" id="EUB56001.1"/>
    </source>
</evidence>
<protein>
    <submittedName>
        <fullName evidence="1">Uncharacterized protein</fullName>
    </submittedName>
</protein>
<proteinExistence type="predicted"/>
<gene>
    <name evidence="1" type="ORF">EGR_09126</name>
</gene>
<dbReference type="AlphaFoldDB" id="W6U6N1"/>